<feature type="transmembrane region" description="Helical" evidence="9">
    <location>
        <begin position="405"/>
        <end position="434"/>
    </location>
</feature>
<evidence type="ECO:0000256" key="2">
    <source>
        <dbReference type="ARBA" id="ARBA00022448"/>
    </source>
</evidence>
<keyword evidence="5 9" id="KW-1133">Transmembrane helix</keyword>
<comment type="caution">
    <text evidence="10">The sequence shown here is derived from an EMBL/GenBank/DDBJ whole genome shotgun (WGS) entry which is preliminary data.</text>
</comment>
<dbReference type="EMBL" id="QMEY01000015">
    <property type="protein sequence ID" value="RBQ16787.1"/>
    <property type="molecule type" value="Genomic_DNA"/>
</dbReference>
<organism evidence="10 11">
    <name type="scientific">Spongiactinospora rosea</name>
    <dbReference type="NCBI Taxonomy" id="2248750"/>
    <lineage>
        <taxon>Bacteria</taxon>
        <taxon>Bacillati</taxon>
        <taxon>Actinomycetota</taxon>
        <taxon>Actinomycetes</taxon>
        <taxon>Streptosporangiales</taxon>
        <taxon>Streptosporangiaceae</taxon>
        <taxon>Spongiactinospora</taxon>
    </lineage>
</organism>
<feature type="compositionally biased region" description="Basic and acidic residues" evidence="8">
    <location>
        <begin position="35"/>
        <end position="48"/>
    </location>
</feature>
<evidence type="ECO:0000256" key="6">
    <source>
        <dbReference type="ARBA" id="ARBA00023065"/>
    </source>
</evidence>
<proteinExistence type="predicted"/>
<feature type="transmembrane region" description="Helical" evidence="9">
    <location>
        <begin position="513"/>
        <end position="535"/>
    </location>
</feature>
<gene>
    <name evidence="10" type="ORF">DP939_29160</name>
</gene>
<sequence length="552" mass="58057">MWCTCAHGGHGQRGRAPRFRKASARPAPAAPRTGLGDRGRSWASRTHQDHRNSLRCRIWSPTGSLPRTSRGTPACLGGWWWPRRCDDGGVDATGARLPWGAGVLSAIGAVVSGRGRHPSRAVVIGFAAAVLVGTVLLDLPIATATGRSAGWAAALFTATSAVCVTGLAVVDTAGHWSVFGQVAIALLIQVGGLGIMTLATLFTAAVSGRLKLRSRLMAQAETKALEVTGIGRTVRDVVLFSLVCESVVAVVLTGRFALGYGEPLGRAVYLGVFHAVSAFNNAGFALWPDNLMRFVTDPWICLPIALAVIVGGLGFPVAFELLRSRRPRSWSLLTRITVGLTGVLLAAGTLAFVAGEWHNPRTLGPLDAAGKVLAGFFASVMPRTAGFNSLDVAGMEPSSWLVTDVLMFVGGGSAGTAGGIKVTTFGMLLFMVWAELRGRPRVDIGHRALGMATQRQAIAITALSTAVIALSTLVLRRLTPHSLDSVLFEVISAFATVGLSTGITATVPPAGQLLLIALMFVGRVGPLTLGSALALKERRRRYELPEQRMIVG</sequence>
<dbReference type="GO" id="GO:0005886">
    <property type="term" value="C:plasma membrane"/>
    <property type="evidence" value="ECO:0007669"/>
    <property type="project" value="UniProtKB-SubCell"/>
</dbReference>
<evidence type="ECO:0000256" key="7">
    <source>
        <dbReference type="ARBA" id="ARBA00023136"/>
    </source>
</evidence>
<feature type="transmembrane region" description="Helical" evidence="9">
    <location>
        <begin position="121"/>
        <end position="143"/>
    </location>
</feature>
<keyword evidence="7 9" id="KW-0472">Membrane</keyword>
<feature type="region of interest" description="Disordered" evidence="8">
    <location>
        <begin position="1"/>
        <end position="48"/>
    </location>
</feature>
<reference evidence="10 11" key="1">
    <citation type="submission" date="2018-06" db="EMBL/GenBank/DDBJ databases">
        <title>Sphaerisporangium craniellae sp. nov., isolated from a marine sponge in the South China Sea.</title>
        <authorList>
            <person name="Li L."/>
        </authorList>
    </citation>
    <scope>NUCLEOTIDE SEQUENCE [LARGE SCALE GENOMIC DNA]</scope>
    <source>
        <strain evidence="10 11">LHW63015</strain>
    </source>
</reference>
<evidence type="ECO:0000256" key="5">
    <source>
        <dbReference type="ARBA" id="ARBA00022989"/>
    </source>
</evidence>
<accession>A0A366LSQ8</accession>
<dbReference type="OrthoDB" id="9810952at2"/>
<keyword evidence="2" id="KW-0813">Transport</keyword>
<feature type="compositionally biased region" description="Basic residues" evidence="8">
    <location>
        <begin position="10"/>
        <end position="23"/>
    </location>
</feature>
<evidence type="ECO:0000256" key="8">
    <source>
        <dbReference type="SAM" id="MobiDB-lite"/>
    </source>
</evidence>
<evidence type="ECO:0000313" key="11">
    <source>
        <dbReference type="Proteomes" id="UP000253303"/>
    </source>
</evidence>
<dbReference type="PANTHER" id="PTHR32024">
    <property type="entry name" value="TRK SYSTEM POTASSIUM UPTAKE PROTEIN TRKG-RELATED"/>
    <property type="match status" value="1"/>
</dbReference>
<evidence type="ECO:0000256" key="1">
    <source>
        <dbReference type="ARBA" id="ARBA00004651"/>
    </source>
</evidence>
<feature type="transmembrane region" description="Helical" evidence="9">
    <location>
        <begin position="299"/>
        <end position="320"/>
    </location>
</feature>
<feature type="transmembrane region" description="Helical" evidence="9">
    <location>
        <begin position="237"/>
        <end position="258"/>
    </location>
</feature>
<evidence type="ECO:0000313" key="10">
    <source>
        <dbReference type="EMBL" id="RBQ16787.1"/>
    </source>
</evidence>
<dbReference type="PANTHER" id="PTHR32024:SF1">
    <property type="entry name" value="KTR SYSTEM POTASSIUM UPTAKE PROTEIN B"/>
    <property type="match status" value="1"/>
</dbReference>
<keyword evidence="6" id="KW-0406">Ion transport</keyword>
<dbReference type="InterPro" id="IPR003445">
    <property type="entry name" value="Cat_transpt"/>
</dbReference>
<dbReference type="Proteomes" id="UP000253303">
    <property type="component" value="Unassembled WGS sequence"/>
</dbReference>
<feature type="transmembrane region" description="Helical" evidence="9">
    <location>
        <begin position="149"/>
        <end position="170"/>
    </location>
</feature>
<keyword evidence="4 9" id="KW-0812">Transmembrane</keyword>
<dbReference type="GO" id="GO:0008324">
    <property type="term" value="F:monoatomic cation transmembrane transporter activity"/>
    <property type="evidence" value="ECO:0007669"/>
    <property type="project" value="InterPro"/>
</dbReference>
<evidence type="ECO:0000256" key="9">
    <source>
        <dbReference type="SAM" id="Phobius"/>
    </source>
</evidence>
<dbReference type="AlphaFoldDB" id="A0A366LSQ8"/>
<evidence type="ECO:0000256" key="3">
    <source>
        <dbReference type="ARBA" id="ARBA00022475"/>
    </source>
</evidence>
<evidence type="ECO:0000256" key="4">
    <source>
        <dbReference type="ARBA" id="ARBA00022692"/>
    </source>
</evidence>
<dbReference type="GO" id="GO:0030001">
    <property type="term" value="P:metal ion transport"/>
    <property type="evidence" value="ECO:0007669"/>
    <property type="project" value="UniProtKB-ARBA"/>
</dbReference>
<keyword evidence="3" id="KW-1003">Cell membrane</keyword>
<keyword evidence="11" id="KW-1185">Reference proteome</keyword>
<protein>
    <submittedName>
        <fullName evidence="10">TrkH family potassium uptake protein</fullName>
    </submittedName>
</protein>
<feature type="transmembrane region" description="Helical" evidence="9">
    <location>
        <begin position="267"/>
        <end position="287"/>
    </location>
</feature>
<feature type="transmembrane region" description="Helical" evidence="9">
    <location>
        <begin position="454"/>
        <end position="475"/>
    </location>
</feature>
<dbReference type="Pfam" id="PF02386">
    <property type="entry name" value="TrkH"/>
    <property type="match status" value="1"/>
</dbReference>
<feature type="transmembrane region" description="Helical" evidence="9">
    <location>
        <begin position="182"/>
        <end position="206"/>
    </location>
</feature>
<feature type="transmembrane region" description="Helical" evidence="9">
    <location>
        <begin position="332"/>
        <end position="353"/>
    </location>
</feature>
<name>A0A366LSQ8_9ACTN</name>
<comment type="subcellular location">
    <subcellularLocation>
        <location evidence="1">Cell membrane</location>
        <topology evidence="1">Multi-pass membrane protein</topology>
    </subcellularLocation>
</comment>